<organism evidence="9">
    <name type="scientific">Menopon gallinae</name>
    <name type="common">poultry shaft louse</name>
    <dbReference type="NCBI Taxonomy" id="328185"/>
    <lineage>
        <taxon>Eukaryota</taxon>
        <taxon>Metazoa</taxon>
        <taxon>Ecdysozoa</taxon>
        <taxon>Arthropoda</taxon>
        <taxon>Hexapoda</taxon>
        <taxon>Insecta</taxon>
        <taxon>Pterygota</taxon>
        <taxon>Neoptera</taxon>
        <taxon>Paraneoptera</taxon>
        <taxon>Psocodea</taxon>
        <taxon>Troctomorpha</taxon>
        <taxon>Phthiraptera</taxon>
        <taxon>Amblycera</taxon>
        <taxon>Menoponidae</taxon>
        <taxon>Menopon</taxon>
    </lineage>
</organism>
<accession>A0AAW2HHF9</accession>
<gene>
    <name evidence="9" type="ORF">PYX00_007054</name>
</gene>
<keyword evidence="7" id="KW-0325">Glycoprotein</keyword>
<evidence type="ECO:0000313" key="9">
    <source>
        <dbReference type="EMBL" id="KAL0269251.1"/>
    </source>
</evidence>
<feature type="transmembrane region" description="Helical" evidence="8">
    <location>
        <begin position="12"/>
        <end position="34"/>
    </location>
</feature>
<dbReference type="PANTHER" id="PTHR11923">
    <property type="entry name" value="SCAVENGER RECEPTOR CLASS B TYPE-1 SR-B1"/>
    <property type="match status" value="1"/>
</dbReference>
<evidence type="ECO:0008006" key="10">
    <source>
        <dbReference type="Google" id="ProtNLM"/>
    </source>
</evidence>
<dbReference type="EMBL" id="JARGDH010000004">
    <property type="protein sequence ID" value="KAL0269251.1"/>
    <property type="molecule type" value="Genomic_DNA"/>
</dbReference>
<reference evidence="9" key="1">
    <citation type="journal article" date="2024" name="Gigascience">
        <title>Chromosome-level genome of the poultry shaft louse Menopon gallinae provides insight into the host-switching and adaptive evolution of parasitic lice.</title>
        <authorList>
            <person name="Xu Y."/>
            <person name="Ma L."/>
            <person name="Liu S."/>
            <person name="Liang Y."/>
            <person name="Liu Q."/>
            <person name="He Z."/>
            <person name="Tian L."/>
            <person name="Duan Y."/>
            <person name="Cai W."/>
            <person name="Li H."/>
            <person name="Song F."/>
        </authorList>
    </citation>
    <scope>NUCLEOTIDE SEQUENCE</scope>
    <source>
        <strain evidence="9">Cailab_2023a</strain>
    </source>
</reference>
<keyword evidence="5 8" id="KW-1133">Transmembrane helix</keyword>
<evidence type="ECO:0000256" key="4">
    <source>
        <dbReference type="ARBA" id="ARBA00022692"/>
    </source>
</evidence>
<dbReference type="GO" id="GO:0005044">
    <property type="term" value="F:scavenger receptor activity"/>
    <property type="evidence" value="ECO:0007669"/>
    <property type="project" value="TreeGrafter"/>
</dbReference>
<sequence length="510" mass="58642">MVRIPKPVEIGVLVAALAVLLLGAVMSQFWTIIIKQRFYEKMSLKPGSRSYERWKVTPFPLYMKLYFWNWTNARESYYTRQIPEFSEVGPYVFRENHEKVNLTWNNNGTVSYRVIKRWYFEPEMTNGSLSDLITSVNVVAASAAYMAKDANRFFLIPISMMLRTTGQEIWWTKNVSELLFEGFVNPLQTLGVYVKGQNTPDRFGFFYKKNGTVSSQLLNMGTGTESFEDIGQLKYVDYRNSTDLYPDCRRISGSTGEFWPPDNDKLRPLVMYSPDMCRKLRFYFEEESAYNGLRSFAYAGTPASVDNGSSVPENKCYCNERFCPPSGVFDLTKCAEGAPIYISYPHFYNADPSYRQAVRGMSPDPEKHKYFVRIEPETGVQLEVAARTQVNVYLSRNSGLSLFRNVTDVFVPVFWMDTHVSLTEEYTSGLSLMKKMLLYGPFVFYGFVVAGLIAITVVVLLHFTGVTSMSCVKKNLKRNKPEGSKEENVLYSFRDIDKEEVKYVLPEDRL</sequence>
<dbReference type="GO" id="GO:0005737">
    <property type="term" value="C:cytoplasm"/>
    <property type="evidence" value="ECO:0007669"/>
    <property type="project" value="TreeGrafter"/>
</dbReference>
<evidence type="ECO:0000256" key="2">
    <source>
        <dbReference type="ARBA" id="ARBA00010532"/>
    </source>
</evidence>
<keyword evidence="4 8" id="KW-0812">Transmembrane</keyword>
<evidence type="ECO:0000256" key="3">
    <source>
        <dbReference type="ARBA" id="ARBA00022475"/>
    </source>
</evidence>
<evidence type="ECO:0000256" key="8">
    <source>
        <dbReference type="SAM" id="Phobius"/>
    </source>
</evidence>
<dbReference type="InterPro" id="IPR002159">
    <property type="entry name" value="CD36_fam"/>
</dbReference>
<keyword evidence="6 8" id="KW-0472">Membrane</keyword>
<keyword evidence="3" id="KW-1003">Cell membrane</keyword>
<dbReference type="PRINTS" id="PR01609">
    <property type="entry name" value="CD36FAMILY"/>
</dbReference>
<dbReference type="EMBL" id="JARGDH010000004">
    <property type="protein sequence ID" value="KAL0269249.1"/>
    <property type="molecule type" value="Genomic_DNA"/>
</dbReference>
<comment type="similarity">
    <text evidence="2">Belongs to the CD36 family.</text>
</comment>
<evidence type="ECO:0000256" key="6">
    <source>
        <dbReference type="ARBA" id="ARBA00023136"/>
    </source>
</evidence>
<evidence type="ECO:0000256" key="5">
    <source>
        <dbReference type="ARBA" id="ARBA00022989"/>
    </source>
</evidence>
<comment type="subcellular location">
    <subcellularLocation>
        <location evidence="1">Cell membrane</location>
    </subcellularLocation>
</comment>
<proteinExistence type="inferred from homology"/>
<name>A0AAW2HHF9_9NEOP</name>
<protein>
    <recommendedName>
        <fullName evidence="10">Scavenger receptor class B member 1</fullName>
    </recommendedName>
</protein>
<feature type="transmembrane region" description="Helical" evidence="8">
    <location>
        <begin position="442"/>
        <end position="463"/>
    </location>
</feature>
<dbReference type="GO" id="GO:0005886">
    <property type="term" value="C:plasma membrane"/>
    <property type="evidence" value="ECO:0007669"/>
    <property type="project" value="UniProtKB-SubCell"/>
</dbReference>
<evidence type="ECO:0000256" key="1">
    <source>
        <dbReference type="ARBA" id="ARBA00004236"/>
    </source>
</evidence>
<evidence type="ECO:0000256" key="7">
    <source>
        <dbReference type="ARBA" id="ARBA00023180"/>
    </source>
</evidence>
<dbReference type="Pfam" id="PF01130">
    <property type="entry name" value="CD36"/>
    <property type="match status" value="1"/>
</dbReference>
<dbReference type="AlphaFoldDB" id="A0AAW2HHF9"/>
<comment type="caution">
    <text evidence="9">The sequence shown here is derived from an EMBL/GenBank/DDBJ whole genome shotgun (WGS) entry which is preliminary data.</text>
</comment>
<dbReference type="PANTHER" id="PTHR11923:SF93">
    <property type="entry name" value="GH07959P-RELATED"/>
    <property type="match status" value="1"/>
</dbReference>